<keyword evidence="2 5" id="KW-0808">Transferase</keyword>
<keyword evidence="5" id="KW-0698">rRNA processing</keyword>
<evidence type="ECO:0000256" key="2">
    <source>
        <dbReference type="ARBA" id="ARBA00022679"/>
    </source>
</evidence>
<keyword evidence="3 5" id="KW-0949">S-adenosyl-L-methionine</keyword>
<dbReference type="InterPro" id="IPR029026">
    <property type="entry name" value="tRNA_m1G_MTases_N"/>
</dbReference>
<reference evidence="6" key="2">
    <citation type="journal article" date="2021" name="PeerJ">
        <title>Extensive microbial diversity within the chicken gut microbiome revealed by metagenomics and culture.</title>
        <authorList>
            <person name="Gilroy R."/>
            <person name="Ravi A."/>
            <person name="Getino M."/>
            <person name="Pursley I."/>
            <person name="Horton D.L."/>
            <person name="Alikhan N.F."/>
            <person name="Baker D."/>
            <person name="Gharbi K."/>
            <person name="Hall N."/>
            <person name="Watson M."/>
            <person name="Adriaenssens E.M."/>
            <person name="Foster-Nyarko E."/>
            <person name="Jarju S."/>
            <person name="Secka A."/>
            <person name="Antonio M."/>
            <person name="Oren A."/>
            <person name="Chaudhuri R.R."/>
            <person name="La Ragione R."/>
            <person name="Hildebrand F."/>
            <person name="Pallen M.J."/>
        </authorList>
    </citation>
    <scope>NUCLEOTIDE SEQUENCE</scope>
    <source>
        <strain evidence="6">17073</strain>
    </source>
</reference>
<dbReference type="PANTHER" id="PTHR33603">
    <property type="entry name" value="METHYLTRANSFERASE"/>
    <property type="match status" value="1"/>
</dbReference>
<feature type="binding site" evidence="5">
    <location>
        <position position="72"/>
    </location>
    <ligand>
        <name>S-adenosyl-L-methionine</name>
        <dbReference type="ChEBI" id="CHEBI:59789"/>
    </ligand>
</feature>
<keyword evidence="1 5" id="KW-0489">Methyltransferase</keyword>
<comment type="subunit">
    <text evidence="5">Homodimer.</text>
</comment>
<comment type="catalytic activity">
    <reaction evidence="5">
        <text>pseudouridine(1915) in 23S rRNA + S-adenosyl-L-methionine = N(3)-methylpseudouridine(1915) in 23S rRNA + S-adenosyl-L-homocysteine + H(+)</text>
        <dbReference type="Rhea" id="RHEA:42752"/>
        <dbReference type="Rhea" id="RHEA-COMP:10221"/>
        <dbReference type="Rhea" id="RHEA-COMP:10222"/>
        <dbReference type="ChEBI" id="CHEBI:15378"/>
        <dbReference type="ChEBI" id="CHEBI:57856"/>
        <dbReference type="ChEBI" id="CHEBI:59789"/>
        <dbReference type="ChEBI" id="CHEBI:65314"/>
        <dbReference type="ChEBI" id="CHEBI:74486"/>
        <dbReference type="EC" id="2.1.1.177"/>
    </reaction>
</comment>
<sequence>MKICLLAIGKTLDIYAESINDYAKRINRYIPFSIQCLPEAKNTKNMTQELQKSAEGVMFANEFEKSDYVVLLDEKGKELSSKEFSAFMAKKMQTVPKRIVFVVGGPYGFSADVYARANEMLSLSRMTFPHDLIRLVFVEQLYRAFTILHNEPYHHE</sequence>
<dbReference type="GO" id="GO:0070038">
    <property type="term" value="F:rRNA (pseudouridine-N3-)-methyltransferase activity"/>
    <property type="evidence" value="ECO:0007669"/>
    <property type="project" value="UniProtKB-UniRule"/>
</dbReference>
<evidence type="ECO:0000256" key="3">
    <source>
        <dbReference type="ARBA" id="ARBA00022691"/>
    </source>
</evidence>
<dbReference type="NCBIfam" id="NF000990">
    <property type="entry name" value="PRK00103.2-4"/>
    <property type="match status" value="1"/>
</dbReference>
<dbReference type="EMBL" id="DVMS01000148">
    <property type="protein sequence ID" value="HIU39041.1"/>
    <property type="molecule type" value="Genomic_DNA"/>
</dbReference>
<feature type="binding site" evidence="5">
    <location>
        <position position="104"/>
    </location>
    <ligand>
        <name>S-adenosyl-L-methionine</name>
        <dbReference type="ChEBI" id="CHEBI:59789"/>
    </ligand>
</feature>
<dbReference type="CDD" id="cd18081">
    <property type="entry name" value="RlmH-like"/>
    <property type="match status" value="1"/>
</dbReference>
<dbReference type="EC" id="2.1.1.177" evidence="5"/>
<dbReference type="GO" id="GO:0005737">
    <property type="term" value="C:cytoplasm"/>
    <property type="evidence" value="ECO:0007669"/>
    <property type="project" value="UniProtKB-SubCell"/>
</dbReference>
<dbReference type="Proteomes" id="UP000824076">
    <property type="component" value="Unassembled WGS sequence"/>
</dbReference>
<evidence type="ECO:0000256" key="4">
    <source>
        <dbReference type="ARBA" id="ARBA00038303"/>
    </source>
</evidence>
<evidence type="ECO:0000313" key="6">
    <source>
        <dbReference type="EMBL" id="HIU39041.1"/>
    </source>
</evidence>
<name>A0A9D1LHL0_9BACT</name>
<reference evidence="6" key="1">
    <citation type="submission" date="2020-10" db="EMBL/GenBank/DDBJ databases">
        <authorList>
            <person name="Gilroy R."/>
        </authorList>
    </citation>
    <scope>NUCLEOTIDE SEQUENCE</scope>
    <source>
        <strain evidence="6">17073</strain>
    </source>
</reference>
<dbReference type="PIRSF" id="PIRSF004505">
    <property type="entry name" value="MT_bac"/>
    <property type="match status" value="1"/>
</dbReference>
<comment type="similarity">
    <text evidence="4 5">Belongs to the RNA methyltransferase RlmH family.</text>
</comment>
<protein>
    <recommendedName>
        <fullName evidence="5">Ribosomal RNA large subunit methyltransferase H</fullName>
        <ecNumber evidence="5">2.1.1.177</ecNumber>
    </recommendedName>
    <alternativeName>
        <fullName evidence="5">23S rRNA (pseudouridine1915-N3)-methyltransferase</fullName>
    </alternativeName>
    <alternativeName>
        <fullName evidence="5">23S rRNA m3Psi1915 methyltransferase</fullName>
    </alternativeName>
    <alternativeName>
        <fullName evidence="5">rRNA (pseudouridine-N3-)-methyltransferase RlmH</fullName>
    </alternativeName>
</protein>
<dbReference type="HAMAP" id="MF_00658">
    <property type="entry name" value="23SrRNA_methyltr_H"/>
    <property type="match status" value="1"/>
</dbReference>
<feature type="binding site" evidence="5">
    <location>
        <begin position="123"/>
        <end position="128"/>
    </location>
    <ligand>
        <name>S-adenosyl-L-methionine</name>
        <dbReference type="ChEBI" id="CHEBI:59789"/>
    </ligand>
</feature>
<comment type="subcellular location">
    <subcellularLocation>
        <location evidence="5">Cytoplasm</location>
    </subcellularLocation>
</comment>
<dbReference type="Pfam" id="PF02590">
    <property type="entry name" value="SPOUT_MTase"/>
    <property type="match status" value="1"/>
</dbReference>
<proteinExistence type="inferred from homology"/>
<dbReference type="Gene3D" id="3.40.1280.10">
    <property type="match status" value="1"/>
</dbReference>
<dbReference type="SUPFAM" id="SSF75217">
    <property type="entry name" value="alpha/beta knot"/>
    <property type="match status" value="1"/>
</dbReference>
<evidence type="ECO:0000313" key="7">
    <source>
        <dbReference type="Proteomes" id="UP000824076"/>
    </source>
</evidence>
<dbReference type="InterPro" id="IPR003742">
    <property type="entry name" value="RlmH-like"/>
</dbReference>
<dbReference type="PANTHER" id="PTHR33603:SF1">
    <property type="entry name" value="RIBOSOMAL RNA LARGE SUBUNIT METHYLTRANSFERASE H"/>
    <property type="match status" value="1"/>
</dbReference>
<organism evidence="6 7">
    <name type="scientific">Candidatus Limisoma intestinavium</name>
    <dbReference type="NCBI Taxonomy" id="2840856"/>
    <lineage>
        <taxon>Bacteria</taxon>
        <taxon>Pseudomonadati</taxon>
        <taxon>Bacteroidota</taxon>
        <taxon>Bacteroidia</taxon>
        <taxon>Bacteroidales</taxon>
        <taxon>Candidatus Limisoma</taxon>
    </lineage>
</organism>
<comment type="function">
    <text evidence="5">Specifically methylates the pseudouridine at position 1915 (m3Psi1915) in 23S rRNA.</text>
</comment>
<accession>A0A9D1LHL0</accession>
<evidence type="ECO:0000256" key="1">
    <source>
        <dbReference type="ARBA" id="ARBA00022603"/>
    </source>
</evidence>
<comment type="caution">
    <text evidence="6">The sequence shown here is derived from an EMBL/GenBank/DDBJ whole genome shotgun (WGS) entry which is preliminary data.</text>
</comment>
<dbReference type="InterPro" id="IPR029028">
    <property type="entry name" value="Alpha/beta_knot_MTases"/>
</dbReference>
<dbReference type="AlphaFoldDB" id="A0A9D1LHL0"/>
<keyword evidence="5" id="KW-0963">Cytoplasm</keyword>
<evidence type="ECO:0000256" key="5">
    <source>
        <dbReference type="HAMAP-Rule" id="MF_00658"/>
    </source>
</evidence>
<gene>
    <name evidence="5 6" type="primary">rlmH</name>
    <name evidence="6" type="ORF">IAD18_05185</name>
</gene>